<keyword evidence="4" id="KW-1185">Reference proteome</keyword>
<protein>
    <submittedName>
        <fullName evidence="3">Alpha/beta fold hydrolase</fullName>
    </submittedName>
</protein>
<sequence>MPHRDRPAKAGAARSGRPAPSSAAEPLPRTFWAAAGAGAALLAASAAAASSSALAAYFARRIVTPERVKAEDQEVLAVQGEGESRRVILRATAETTVDGEYSLFFDRGAGHVRLGHLEDYAPEESTVTRPVLAEYSGDLTKAVRARWSGFVYSSPADLGLDFRDIELPLDVGAAPAWLVPASHPSPTWAIMVHGRGATRGECLRALPTAQELGLTSLVMSYRNDGEAPSTPDGRYGLGMTEWRDVEVAIQYALDAGARDVVLFGWSMGGAIALRAADSSTLRENVRALVLDAPVVDWVHVLAFQAKLNRIPSRVGRFGQVLLGHPWGRRLTGLAAPLDFKAMDWVTRAVELRTPTLVLHSVDDDFVPVAPSLELAKRNPEMVTLETFRHARHTKEWNVDPERWERAVRTWLREQLAPRRAPGGTV</sequence>
<gene>
    <name evidence="3" type="ORF">GCM10009849_03360</name>
</gene>
<evidence type="ECO:0000313" key="3">
    <source>
        <dbReference type="EMBL" id="GAA2196809.1"/>
    </source>
</evidence>
<dbReference type="PANTHER" id="PTHR12277">
    <property type="entry name" value="ALPHA/BETA HYDROLASE DOMAIN-CONTAINING PROTEIN"/>
    <property type="match status" value="1"/>
</dbReference>
<dbReference type="RefSeq" id="WP_344297883.1">
    <property type="nucleotide sequence ID" value="NZ_BAAAQW010000002.1"/>
</dbReference>
<evidence type="ECO:0000313" key="4">
    <source>
        <dbReference type="Proteomes" id="UP001500432"/>
    </source>
</evidence>
<name>A0ABN3BJW4_9MICC</name>
<dbReference type="Pfam" id="PF12697">
    <property type="entry name" value="Abhydrolase_6"/>
    <property type="match status" value="1"/>
</dbReference>
<reference evidence="3 4" key="1">
    <citation type="journal article" date="2019" name="Int. J. Syst. Evol. Microbiol.">
        <title>The Global Catalogue of Microorganisms (GCM) 10K type strain sequencing project: providing services to taxonomists for standard genome sequencing and annotation.</title>
        <authorList>
            <consortium name="The Broad Institute Genomics Platform"/>
            <consortium name="The Broad Institute Genome Sequencing Center for Infectious Disease"/>
            <person name="Wu L."/>
            <person name="Ma J."/>
        </authorList>
    </citation>
    <scope>NUCLEOTIDE SEQUENCE [LARGE SCALE GENOMIC DNA]</scope>
    <source>
        <strain evidence="3 4">JCM 16034</strain>
    </source>
</reference>
<organism evidence="3 4">
    <name type="scientific">Sinomonas flava</name>
    <dbReference type="NCBI Taxonomy" id="496857"/>
    <lineage>
        <taxon>Bacteria</taxon>
        <taxon>Bacillati</taxon>
        <taxon>Actinomycetota</taxon>
        <taxon>Actinomycetes</taxon>
        <taxon>Micrococcales</taxon>
        <taxon>Micrococcaceae</taxon>
        <taxon>Sinomonas</taxon>
    </lineage>
</organism>
<dbReference type="PANTHER" id="PTHR12277:SF79">
    <property type="entry name" value="XAA-PRO DIPEPTIDYL-PEPTIDASE-RELATED"/>
    <property type="match status" value="1"/>
</dbReference>
<evidence type="ECO:0000256" key="1">
    <source>
        <dbReference type="SAM" id="MobiDB-lite"/>
    </source>
</evidence>
<feature type="compositionally biased region" description="Low complexity" evidence="1">
    <location>
        <begin position="9"/>
        <end position="24"/>
    </location>
</feature>
<feature type="region of interest" description="Disordered" evidence="1">
    <location>
        <begin position="1"/>
        <end position="24"/>
    </location>
</feature>
<evidence type="ECO:0000259" key="2">
    <source>
        <dbReference type="Pfam" id="PF12697"/>
    </source>
</evidence>
<dbReference type="InterPro" id="IPR029058">
    <property type="entry name" value="AB_hydrolase_fold"/>
</dbReference>
<keyword evidence="3" id="KW-0378">Hydrolase</keyword>
<dbReference type="EMBL" id="BAAAQW010000002">
    <property type="protein sequence ID" value="GAA2196809.1"/>
    <property type="molecule type" value="Genomic_DNA"/>
</dbReference>
<dbReference type="Gene3D" id="3.40.50.1820">
    <property type="entry name" value="alpha/beta hydrolase"/>
    <property type="match status" value="1"/>
</dbReference>
<feature type="domain" description="AB hydrolase-1" evidence="2">
    <location>
        <begin position="190"/>
        <end position="402"/>
    </location>
</feature>
<dbReference type="GO" id="GO:0016787">
    <property type="term" value="F:hydrolase activity"/>
    <property type="evidence" value="ECO:0007669"/>
    <property type="project" value="UniProtKB-KW"/>
</dbReference>
<comment type="caution">
    <text evidence="3">The sequence shown here is derived from an EMBL/GenBank/DDBJ whole genome shotgun (WGS) entry which is preliminary data.</text>
</comment>
<dbReference type="InterPro" id="IPR000073">
    <property type="entry name" value="AB_hydrolase_1"/>
</dbReference>
<dbReference type="Proteomes" id="UP001500432">
    <property type="component" value="Unassembled WGS sequence"/>
</dbReference>
<accession>A0ABN3BJW4</accession>
<proteinExistence type="predicted"/>
<dbReference type="SUPFAM" id="SSF53474">
    <property type="entry name" value="alpha/beta-Hydrolases"/>
    <property type="match status" value="1"/>
</dbReference>